<comment type="caution">
    <text evidence="1">The sequence shown here is derived from an EMBL/GenBank/DDBJ whole genome shotgun (WGS) entry which is preliminary data.</text>
</comment>
<accession>A0A4Y7TTQ4</accession>
<proteinExistence type="predicted"/>
<dbReference type="AlphaFoldDB" id="A0A4Y7TTQ4"/>
<keyword evidence="2" id="KW-1185">Reference proteome</keyword>
<dbReference type="EMBL" id="QPFP01000005">
    <property type="protein sequence ID" value="TEB37002.1"/>
    <property type="molecule type" value="Genomic_DNA"/>
</dbReference>
<gene>
    <name evidence="1" type="ORF">FA13DRAFT_1727341</name>
</gene>
<organism evidence="1 2">
    <name type="scientific">Coprinellus micaceus</name>
    <name type="common">Glistening ink-cap mushroom</name>
    <name type="synonym">Coprinus micaceus</name>
    <dbReference type="NCBI Taxonomy" id="71717"/>
    <lineage>
        <taxon>Eukaryota</taxon>
        <taxon>Fungi</taxon>
        <taxon>Dikarya</taxon>
        <taxon>Basidiomycota</taxon>
        <taxon>Agaricomycotina</taxon>
        <taxon>Agaricomycetes</taxon>
        <taxon>Agaricomycetidae</taxon>
        <taxon>Agaricales</taxon>
        <taxon>Agaricineae</taxon>
        <taxon>Psathyrellaceae</taxon>
        <taxon>Coprinellus</taxon>
    </lineage>
</organism>
<sequence length="205" mass="23079">MERLCYLYRLRGHGRGKVNGEDGAKKRQKPASCIVMGSTDMKYDTPETPQSAIAKDKGGVLGPPRWLRQRRTLGGRYDRGLQCPAHDYRRALRKHCEPWQNKASLQFQPWVTLSLAIRINKDDCSLQPSTSISVFPAICEDRGHLFGFASRITPRWYRHENVHDDRGTFTAFGLPGQTQGPKPTDTAGFQLAPAEGEARGWLIEA</sequence>
<evidence type="ECO:0000313" key="2">
    <source>
        <dbReference type="Proteomes" id="UP000298030"/>
    </source>
</evidence>
<reference evidence="1 2" key="1">
    <citation type="journal article" date="2019" name="Nat. Ecol. Evol.">
        <title>Megaphylogeny resolves global patterns of mushroom evolution.</title>
        <authorList>
            <person name="Varga T."/>
            <person name="Krizsan K."/>
            <person name="Foldi C."/>
            <person name="Dima B."/>
            <person name="Sanchez-Garcia M."/>
            <person name="Sanchez-Ramirez S."/>
            <person name="Szollosi G.J."/>
            <person name="Szarkandi J.G."/>
            <person name="Papp V."/>
            <person name="Albert L."/>
            <person name="Andreopoulos W."/>
            <person name="Angelini C."/>
            <person name="Antonin V."/>
            <person name="Barry K.W."/>
            <person name="Bougher N.L."/>
            <person name="Buchanan P."/>
            <person name="Buyck B."/>
            <person name="Bense V."/>
            <person name="Catcheside P."/>
            <person name="Chovatia M."/>
            <person name="Cooper J."/>
            <person name="Damon W."/>
            <person name="Desjardin D."/>
            <person name="Finy P."/>
            <person name="Geml J."/>
            <person name="Haridas S."/>
            <person name="Hughes K."/>
            <person name="Justo A."/>
            <person name="Karasinski D."/>
            <person name="Kautmanova I."/>
            <person name="Kiss B."/>
            <person name="Kocsube S."/>
            <person name="Kotiranta H."/>
            <person name="LaButti K.M."/>
            <person name="Lechner B.E."/>
            <person name="Liimatainen K."/>
            <person name="Lipzen A."/>
            <person name="Lukacs Z."/>
            <person name="Mihaltcheva S."/>
            <person name="Morgado L.N."/>
            <person name="Niskanen T."/>
            <person name="Noordeloos M.E."/>
            <person name="Ohm R.A."/>
            <person name="Ortiz-Santana B."/>
            <person name="Ovrebo C."/>
            <person name="Racz N."/>
            <person name="Riley R."/>
            <person name="Savchenko A."/>
            <person name="Shiryaev A."/>
            <person name="Soop K."/>
            <person name="Spirin V."/>
            <person name="Szebenyi C."/>
            <person name="Tomsovsky M."/>
            <person name="Tulloss R.E."/>
            <person name="Uehling J."/>
            <person name="Grigoriev I.V."/>
            <person name="Vagvolgyi C."/>
            <person name="Papp T."/>
            <person name="Martin F.M."/>
            <person name="Miettinen O."/>
            <person name="Hibbett D.S."/>
            <person name="Nagy L.G."/>
        </authorList>
    </citation>
    <scope>NUCLEOTIDE SEQUENCE [LARGE SCALE GENOMIC DNA]</scope>
    <source>
        <strain evidence="1 2">FP101781</strain>
    </source>
</reference>
<evidence type="ECO:0000313" key="1">
    <source>
        <dbReference type="EMBL" id="TEB37002.1"/>
    </source>
</evidence>
<name>A0A4Y7TTQ4_COPMI</name>
<dbReference type="Proteomes" id="UP000298030">
    <property type="component" value="Unassembled WGS sequence"/>
</dbReference>
<protein>
    <submittedName>
        <fullName evidence="1">Uncharacterized protein</fullName>
    </submittedName>
</protein>